<proteinExistence type="predicted"/>
<dbReference type="AlphaFoldDB" id="A0A5J4VSZ8"/>
<evidence type="ECO:0000313" key="2">
    <source>
        <dbReference type="Proteomes" id="UP000324800"/>
    </source>
</evidence>
<sequence length="198" mass="22338">MRASSMGQARYKHIHRAPTRAKQSTCPLRICIQSYFSPIDSKRPLIATNALIRRTTPLTVIQGQPVQILECITGAPLQETDFYAIDMSNAWFLEVIQRETRAPQLLQHTGISAADRQHLLPLKTIDVLASGFQLQTLEFWELGILAIYHILEGNLIETLIDTISELVLALRQAERTNLARIRLFLVSTSNYLMGITTP</sequence>
<name>A0A5J4VSZ8_9EUKA</name>
<dbReference type="EMBL" id="SNRW01005212">
    <property type="protein sequence ID" value="KAA6385560.1"/>
    <property type="molecule type" value="Genomic_DNA"/>
</dbReference>
<protein>
    <submittedName>
        <fullName evidence="1">Uncharacterized protein</fullName>
    </submittedName>
</protein>
<accession>A0A5J4VSZ8</accession>
<gene>
    <name evidence="1" type="ORF">EZS28_018912</name>
</gene>
<organism evidence="1 2">
    <name type="scientific">Streblomastix strix</name>
    <dbReference type="NCBI Taxonomy" id="222440"/>
    <lineage>
        <taxon>Eukaryota</taxon>
        <taxon>Metamonada</taxon>
        <taxon>Preaxostyla</taxon>
        <taxon>Oxymonadida</taxon>
        <taxon>Streblomastigidae</taxon>
        <taxon>Streblomastix</taxon>
    </lineage>
</organism>
<evidence type="ECO:0000313" key="1">
    <source>
        <dbReference type="EMBL" id="KAA6385560.1"/>
    </source>
</evidence>
<comment type="caution">
    <text evidence="1">The sequence shown here is derived from an EMBL/GenBank/DDBJ whole genome shotgun (WGS) entry which is preliminary data.</text>
</comment>
<dbReference type="Proteomes" id="UP000324800">
    <property type="component" value="Unassembled WGS sequence"/>
</dbReference>
<reference evidence="1 2" key="1">
    <citation type="submission" date="2019-03" db="EMBL/GenBank/DDBJ databases">
        <title>Single cell metagenomics reveals metabolic interactions within the superorganism composed of flagellate Streblomastix strix and complex community of Bacteroidetes bacteria on its surface.</title>
        <authorList>
            <person name="Treitli S.C."/>
            <person name="Kolisko M."/>
            <person name="Husnik F."/>
            <person name="Keeling P."/>
            <person name="Hampl V."/>
        </authorList>
    </citation>
    <scope>NUCLEOTIDE SEQUENCE [LARGE SCALE GENOMIC DNA]</scope>
    <source>
        <strain evidence="1">ST1C</strain>
    </source>
</reference>